<name>A0A480L7P7_PIG</name>
<comment type="subunit">
    <text evidence="11">Interacts (via SAM domain) with EPHA2 (via SAM domain). Interacts with EPHA8; EPHA8 kinase activity-independent but stimulated by EPHA8 ubiquitination. Interacts (via SAM domain) with EPHA6 (via SAM domain).</text>
</comment>
<dbReference type="FunFam" id="2.30.29.30:FF:000045">
    <property type="entry name" value="Ankyrin repeat and sterile alpha motif domain-containing protein 1B"/>
    <property type="match status" value="1"/>
</dbReference>
<dbReference type="InterPro" id="IPR001660">
    <property type="entry name" value="SAM"/>
</dbReference>
<feature type="compositionally biased region" description="Gly residues" evidence="15">
    <location>
        <begin position="33"/>
        <end position="52"/>
    </location>
</feature>
<comment type="function">
    <text evidence="9">Plays a central role during spermatogenesis by repressing transposable elements and preventing their mobilization, which is essential for the germline integrity. Acts via the piRNA metabolic process, which mediates the repression of transposable elements during meiosis by forming complexes composed of piRNAs and Piwi proteins and governs the methylation and subsequent repression of transposons. Its association with pi-bodies suggests a participation in the primary piRNAs metabolic process. Required prior to the pachytene stage to facilitate the production of multiple types of piRNAs, including those associated with repeats involved in the regulation of retrotransposons. May act by mediating protein-protein interactions during germ cell maturation.</text>
</comment>
<evidence type="ECO:0000256" key="12">
    <source>
        <dbReference type="ARBA" id="ARBA00071979"/>
    </source>
</evidence>
<dbReference type="EMBL" id="DQIR01255454">
    <property type="protein sequence ID" value="HDC10932.1"/>
    <property type="molecule type" value="Transcribed_RNA"/>
</dbReference>
<dbReference type="FunFam" id="1.25.40.20:FF:000304">
    <property type="entry name" value="Ankyrin repeat and sterile alpha motif domain containing 1A"/>
    <property type="match status" value="1"/>
</dbReference>
<evidence type="ECO:0000256" key="10">
    <source>
        <dbReference type="ARBA" id="ARBA00055555"/>
    </source>
</evidence>
<dbReference type="EMBL" id="DQIR01085777">
    <property type="protein sequence ID" value="HDA41253.1"/>
    <property type="molecule type" value="Transcribed_RNA"/>
</dbReference>
<feature type="compositionally biased region" description="Basic and acidic residues" evidence="15">
    <location>
        <begin position="1121"/>
        <end position="1132"/>
    </location>
</feature>
<keyword evidence="6" id="KW-0007">Acetylation</keyword>
<evidence type="ECO:0000256" key="7">
    <source>
        <dbReference type="ARBA" id="ARBA00023043"/>
    </source>
</evidence>
<feature type="domain" description="PID" evidence="16">
    <location>
        <begin position="940"/>
        <end position="1071"/>
    </location>
</feature>
<dbReference type="SMART" id="SM00248">
    <property type="entry name" value="ANK"/>
    <property type="match status" value="6"/>
</dbReference>
<keyword evidence="4" id="KW-0597">Phosphoprotein</keyword>
<keyword evidence="5" id="KW-0677">Repeat</keyword>
<dbReference type="InterPro" id="IPR006020">
    <property type="entry name" value="PTB/PI_dom"/>
</dbReference>
<dbReference type="SUPFAM" id="SSF50729">
    <property type="entry name" value="PH domain-like"/>
    <property type="match status" value="1"/>
</dbReference>
<dbReference type="FunFam" id="1.10.150.50:FF:000015">
    <property type="entry name" value="ankyrin repeat and sterile alpha motif domain-containing protein 1B"/>
    <property type="match status" value="1"/>
</dbReference>
<proteinExistence type="predicted"/>
<feature type="region of interest" description="Disordered" evidence="15">
    <location>
        <begin position="307"/>
        <end position="338"/>
    </location>
</feature>
<dbReference type="InterPro" id="IPR011993">
    <property type="entry name" value="PH-like_dom_sf"/>
</dbReference>
<dbReference type="GO" id="GO:0005737">
    <property type="term" value="C:cytoplasm"/>
    <property type="evidence" value="ECO:0007669"/>
    <property type="project" value="UniProtKB-SubCell"/>
</dbReference>
<dbReference type="InterPro" id="IPR013761">
    <property type="entry name" value="SAM/pointed_sf"/>
</dbReference>
<evidence type="ECO:0000256" key="4">
    <source>
        <dbReference type="ARBA" id="ARBA00022553"/>
    </source>
</evidence>
<dbReference type="EMBL" id="DQIR01114352">
    <property type="protein sequence ID" value="HDA69828.1"/>
    <property type="molecule type" value="Transcribed_RNA"/>
</dbReference>
<feature type="region of interest" description="Disordered" evidence="15">
    <location>
        <begin position="1073"/>
        <end position="1132"/>
    </location>
</feature>
<feature type="region of interest" description="Disordered" evidence="15">
    <location>
        <begin position="33"/>
        <end position="55"/>
    </location>
</feature>
<evidence type="ECO:0000256" key="15">
    <source>
        <dbReference type="SAM" id="MobiDB-lite"/>
    </source>
</evidence>
<feature type="repeat" description="ANK" evidence="14">
    <location>
        <begin position="77"/>
        <end position="109"/>
    </location>
</feature>
<feature type="compositionally biased region" description="Polar residues" evidence="15">
    <location>
        <begin position="326"/>
        <end position="335"/>
    </location>
</feature>
<dbReference type="GO" id="GO:0042995">
    <property type="term" value="C:cell projection"/>
    <property type="evidence" value="ECO:0007669"/>
    <property type="project" value="UniProtKB-SubCell"/>
</dbReference>
<dbReference type="Pfam" id="PF12796">
    <property type="entry name" value="Ank_2"/>
    <property type="match status" value="3"/>
</dbReference>
<dbReference type="Pfam" id="PF00640">
    <property type="entry name" value="PID"/>
    <property type="match status" value="1"/>
</dbReference>
<dbReference type="Gene3D" id="1.25.40.20">
    <property type="entry name" value="Ankyrin repeat-containing domain"/>
    <property type="match status" value="2"/>
</dbReference>
<dbReference type="PANTHER" id="PTHR24174:SF4">
    <property type="entry name" value="ANKYRIN REPEAT AND SAM DOMAIN-CONTAINING PROTEIN 1A"/>
    <property type="match status" value="1"/>
</dbReference>
<dbReference type="InterPro" id="IPR036770">
    <property type="entry name" value="Ankyrin_rpt-contain_sf"/>
</dbReference>
<evidence type="ECO:0000259" key="17">
    <source>
        <dbReference type="PROSITE" id="PS50105"/>
    </source>
</evidence>
<comment type="function">
    <text evidence="10">Regulator of different signaling pathways. Regulates EPHA8 receptor tyrosine kinase signaling to control cell migration and neurite retraction.</text>
</comment>
<evidence type="ECO:0000256" key="5">
    <source>
        <dbReference type="ARBA" id="ARBA00022737"/>
    </source>
</evidence>
<evidence type="ECO:0000313" key="18">
    <source>
        <dbReference type="EMBL" id="HDA69828.1"/>
    </source>
</evidence>
<feature type="repeat" description="ANK" evidence="14">
    <location>
        <begin position="179"/>
        <end position="211"/>
    </location>
</feature>
<evidence type="ECO:0000256" key="14">
    <source>
        <dbReference type="PROSITE-ProRule" id="PRU00023"/>
    </source>
</evidence>
<feature type="region of interest" description="Disordered" evidence="15">
    <location>
        <begin position="372"/>
        <end position="421"/>
    </location>
</feature>
<dbReference type="SMART" id="SM00454">
    <property type="entry name" value="SAM"/>
    <property type="match status" value="2"/>
</dbReference>
<feature type="compositionally biased region" description="Basic and acidic residues" evidence="15">
    <location>
        <begin position="611"/>
        <end position="626"/>
    </location>
</feature>
<evidence type="ECO:0000256" key="2">
    <source>
        <dbReference type="ARBA" id="ARBA00004496"/>
    </source>
</evidence>
<organism evidence="18">
    <name type="scientific">Sus scrofa</name>
    <name type="common">Pig</name>
    <dbReference type="NCBI Taxonomy" id="9823"/>
    <lineage>
        <taxon>Eukaryota</taxon>
        <taxon>Metazoa</taxon>
        <taxon>Chordata</taxon>
        <taxon>Craniata</taxon>
        <taxon>Vertebrata</taxon>
        <taxon>Euteleostomi</taxon>
        <taxon>Mammalia</taxon>
        <taxon>Eutheria</taxon>
        <taxon>Laurasiatheria</taxon>
        <taxon>Artiodactyla</taxon>
        <taxon>Suina</taxon>
        <taxon>Suidae</taxon>
        <taxon>Sus</taxon>
    </lineage>
</organism>
<keyword evidence="8" id="KW-0966">Cell projection</keyword>
<protein>
    <recommendedName>
        <fullName evidence="12">Ankyrin repeat and SAM domain-containing protein 1A</fullName>
    </recommendedName>
    <alternativeName>
        <fullName evidence="13">Odin</fullName>
    </alternativeName>
</protein>
<comment type="subcellular location">
    <subcellularLocation>
        <location evidence="1">Cell projection</location>
    </subcellularLocation>
    <subcellularLocation>
        <location evidence="2">Cytoplasm</location>
    </subcellularLocation>
</comment>
<feature type="compositionally biased region" description="Basic and acidic residues" evidence="15">
    <location>
        <begin position="379"/>
        <end position="390"/>
    </location>
</feature>
<evidence type="ECO:0000256" key="13">
    <source>
        <dbReference type="ARBA" id="ARBA00076624"/>
    </source>
</evidence>
<feature type="region of interest" description="Disordered" evidence="15">
    <location>
        <begin position="457"/>
        <end position="648"/>
    </location>
</feature>
<dbReference type="InterPro" id="IPR041882">
    <property type="entry name" value="SAM_ANKS1_repeat2"/>
</dbReference>
<feature type="repeat" description="ANK" evidence="14">
    <location>
        <begin position="146"/>
        <end position="178"/>
    </location>
</feature>
<dbReference type="PROSITE" id="PS01179">
    <property type="entry name" value="PID"/>
    <property type="match status" value="1"/>
</dbReference>
<feature type="domain" description="SAM" evidence="17">
    <location>
        <begin position="768"/>
        <end position="827"/>
    </location>
</feature>
<evidence type="ECO:0000256" key="6">
    <source>
        <dbReference type="ARBA" id="ARBA00022990"/>
    </source>
</evidence>
<dbReference type="FunFam" id="1.25.40.20:FF:000099">
    <property type="entry name" value="ankyrin repeat and sterile alpha motif domain-containing protein 1B isoform X5"/>
    <property type="match status" value="1"/>
</dbReference>
<dbReference type="SMART" id="SM00462">
    <property type="entry name" value="PTB"/>
    <property type="match status" value="1"/>
</dbReference>
<dbReference type="Gene3D" id="2.30.29.30">
    <property type="entry name" value="Pleckstrin-homology domain (PH domain)/Phosphotyrosine-binding domain (PTB)"/>
    <property type="match status" value="1"/>
</dbReference>
<evidence type="ECO:0000256" key="8">
    <source>
        <dbReference type="ARBA" id="ARBA00023273"/>
    </source>
</evidence>
<dbReference type="PRINTS" id="PR01415">
    <property type="entry name" value="ANKYRIN"/>
</dbReference>
<evidence type="ECO:0000256" key="11">
    <source>
        <dbReference type="ARBA" id="ARBA00062134"/>
    </source>
</evidence>
<keyword evidence="3" id="KW-0963">Cytoplasm</keyword>
<dbReference type="SUPFAM" id="SSF48403">
    <property type="entry name" value="Ankyrin repeat"/>
    <property type="match status" value="1"/>
</dbReference>
<dbReference type="CDD" id="cd09500">
    <property type="entry name" value="SAM_AIDA1AB-like_repeat2"/>
    <property type="match status" value="1"/>
</dbReference>
<sequence length="1132" mass="122894">MGKEQELLEAARTGHLPAVEKLLSGKRLSSGFGGGGGGGGGSGGGSSGGGGLSSSSHPLSSLLSIWRGPNVNCVDSTGYTPLHHAALNGHKDVVEVLLRNDALTNVADCKGCYPLHLAAWKGDAQIVRLLIHQGPSHTKVNEQNNDNETALHCAAQYGHTEVVKVLLEELTDPTMRNNKFETPLDLAALYGRLDVVKMLLNAHPNLLSCNTKKHTPLHLAARNGHRAVVQVLLDAGMDSNYQTEKGSALHEAALFGKTDVVQILLAAGIDVNIKDNRGLTALDTVRELPSQKSQQIAALIEDHMTGKRSVKEVDKTPTLQPPPVSSVDSTSQKSQGDVEKAVTELIIDFDMNTEEEGPYEALYNAASCHSLDSMASGRSSDRDSVNREAEAAGVKAAGVRPRERPPPPAKPPPDEEEEDRIDKKYFPLTASEVLARRPWTPGSAAGDEEHPYELLLTAETKKPVSMDGKTKDRRRSSGSRSQDSAEGQDGQVPEQFSGLLHGSSPVCEVGQDPFQLLSAPGQSHSEGSPAQGACPGASMQLEETGVPAAGASPARVLDQSKRAGYPTSLPTTHRQTHPETLPRTASTRPGGAEEEGDRSGARSRAPPTSRPKAELKLSRSLSKSDSDLLTCSPTEDATMGSRSESLSNCSIGKKRLEKSPSFASEWDEIEKIMSSIGEGIDFSQEQRKISGSRPLEQSVGEWLEAVGLQQYESKLLLNGFDDVRFLGSNVMEEQDLREIGITDPQHRRKLLQAARSLPKVKALGYDGSSPPSVPSWLDSLGLQDYVHSFLASGYSSIDTVKNLWELELVNVLKVHLLGHRKRIIASLADRPYEEPPQKPPRFSQLRCQDLLSQTSSPLSQNDSCTVRSADLLLPPGDTGRRRHDSLHEPAVPARAERFRIQEEHREAKLTLRPPSLAAPYAPVQSWQHQPEKLIFESCGYEANYLGSMLIKDLRGTESTQDACAKMRKSTEHMKKVPTIILSITYKGVKFIDASNKNVIAEHEIRNISCAAQDPEDLCTFAYITKDLQTSHHYCHVFSTVDVNLTYEIILTLGQAFEVAYQLALQAQKSRPVGASGTEMIETKSSKPVPKPRVGTRKSALDPPDMDADAQSHASVSWVVDPKPDPKRSLSTN</sequence>
<dbReference type="InterPro" id="IPR041880">
    <property type="entry name" value="SAM_ANKS1_repeat1"/>
</dbReference>
<feature type="repeat" description="ANK" evidence="14">
    <location>
        <begin position="110"/>
        <end position="142"/>
    </location>
</feature>
<dbReference type="Pfam" id="PF00536">
    <property type="entry name" value="SAM_1"/>
    <property type="match status" value="2"/>
</dbReference>
<dbReference type="PROSITE" id="PS50105">
    <property type="entry name" value="SAM_DOMAIN"/>
    <property type="match status" value="2"/>
</dbReference>
<evidence type="ECO:0000256" key="9">
    <source>
        <dbReference type="ARBA" id="ARBA00025297"/>
    </source>
</evidence>
<dbReference type="CDD" id="cd01274">
    <property type="entry name" value="PTB_Anks"/>
    <property type="match status" value="1"/>
</dbReference>
<keyword evidence="7 14" id="KW-0040">ANK repeat</keyword>
<evidence type="ECO:0000256" key="3">
    <source>
        <dbReference type="ARBA" id="ARBA00022490"/>
    </source>
</evidence>
<dbReference type="InterPro" id="IPR033635">
    <property type="entry name" value="ANKS1/Caskin"/>
</dbReference>
<dbReference type="PROSITE" id="PS50088">
    <property type="entry name" value="ANK_REPEAT"/>
    <property type="match status" value="6"/>
</dbReference>
<dbReference type="SUPFAM" id="SSF47769">
    <property type="entry name" value="SAM/Pointed domain"/>
    <property type="match status" value="2"/>
</dbReference>
<evidence type="ECO:0000259" key="16">
    <source>
        <dbReference type="PROSITE" id="PS01179"/>
    </source>
</evidence>
<accession>A0A480L7P7</accession>
<dbReference type="InterPro" id="IPR002110">
    <property type="entry name" value="Ankyrin_rpt"/>
</dbReference>
<dbReference type="CDD" id="cd09499">
    <property type="entry name" value="SAM_AIDA1AB-like_repeat1"/>
    <property type="match status" value="1"/>
</dbReference>
<dbReference type="Gene3D" id="1.10.150.50">
    <property type="entry name" value="Transcription Factor, Ets-1"/>
    <property type="match status" value="2"/>
</dbReference>
<feature type="compositionally biased region" description="Polar residues" evidence="15">
    <location>
        <begin position="631"/>
        <end position="648"/>
    </location>
</feature>
<dbReference type="PANTHER" id="PTHR24174">
    <property type="entry name" value="ANKYRIN REPEAT AND STERILE ALPHA MOTIF DOMAIN-CONTAINING PROTEIN 1"/>
    <property type="match status" value="1"/>
</dbReference>
<dbReference type="AlphaFoldDB" id="A0A480L7P7"/>
<feature type="compositionally biased region" description="Basic and acidic residues" evidence="15">
    <location>
        <begin position="459"/>
        <end position="470"/>
    </location>
</feature>
<feature type="repeat" description="ANK" evidence="14">
    <location>
        <begin position="212"/>
        <end position="244"/>
    </location>
</feature>
<feature type="repeat" description="ANK" evidence="14">
    <location>
        <begin position="244"/>
        <end position="276"/>
    </location>
</feature>
<reference evidence="18" key="1">
    <citation type="journal article" date="2019" name="PeerJ">
        <title>Genes of the pig, Sus scrofa, reconstructed with EvidentialGene.</title>
        <authorList>
            <person name="Gilbert D.G."/>
        </authorList>
    </citation>
    <scope>NUCLEOTIDE SEQUENCE</scope>
</reference>
<dbReference type="PROSITE" id="PS50297">
    <property type="entry name" value="ANK_REP_REGION"/>
    <property type="match status" value="5"/>
</dbReference>
<feature type="domain" description="SAM" evidence="17">
    <location>
        <begin position="697"/>
        <end position="760"/>
    </location>
</feature>
<evidence type="ECO:0000256" key="1">
    <source>
        <dbReference type="ARBA" id="ARBA00004316"/>
    </source>
</evidence>